<keyword evidence="1" id="KW-0812">Transmembrane</keyword>
<keyword evidence="1" id="KW-0472">Membrane</keyword>
<dbReference type="AlphaFoldDB" id="A0A7W5DRK0"/>
<dbReference type="PANTHER" id="PTHR37804">
    <property type="entry name" value="CDAA REGULATORY PROTEIN CDAR"/>
    <property type="match status" value="1"/>
</dbReference>
<accession>A0A7W5DRK0</accession>
<reference evidence="2 3" key="1">
    <citation type="submission" date="2020-08" db="EMBL/GenBank/DDBJ databases">
        <title>Genomic Encyclopedia of Type Strains, Phase IV (KMG-IV): sequencing the most valuable type-strain genomes for metagenomic binning, comparative biology and taxonomic classification.</title>
        <authorList>
            <person name="Goeker M."/>
        </authorList>
    </citation>
    <scope>NUCLEOTIDE SEQUENCE [LARGE SCALE GENOMIC DNA]</scope>
    <source>
        <strain evidence="2 3">DSM 27471</strain>
    </source>
</reference>
<comment type="caution">
    <text evidence="2">The sequence shown here is derived from an EMBL/GenBank/DDBJ whole genome shotgun (WGS) entry which is preliminary data.</text>
</comment>
<evidence type="ECO:0000256" key="1">
    <source>
        <dbReference type="SAM" id="Phobius"/>
    </source>
</evidence>
<dbReference type="Proteomes" id="UP000544222">
    <property type="component" value="Unassembled WGS sequence"/>
</dbReference>
<evidence type="ECO:0008006" key="4">
    <source>
        <dbReference type="Google" id="ProtNLM"/>
    </source>
</evidence>
<dbReference type="PANTHER" id="PTHR37804:SF1">
    <property type="entry name" value="CDAA REGULATORY PROTEIN CDAR"/>
    <property type="match status" value="1"/>
</dbReference>
<dbReference type="RefSeq" id="WP_183413610.1">
    <property type="nucleotide sequence ID" value="NZ_JACHYB010000002.1"/>
</dbReference>
<dbReference type="InterPro" id="IPR053154">
    <property type="entry name" value="c-di-AMP_regulator"/>
</dbReference>
<name>A0A7W5DRK0_9PORP</name>
<organism evidence="2 3">
    <name type="scientific">Microbacter margulisiae</name>
    <dbReference type="NCBI Taxonomy" id="1350067"/>
    <lineage>
        <taxon>Bacteria</taxon>
        <taxon>Pseudomonadati</taxon>
        <taxon>Bacteroidota</taxon>
        <taxon>Bacteroidia</taxon>
        <taxon>Bacteroidales</taxon>
        <taxon>Porphyromonadaceae</taxon>
        <taxon>Microbacter</taxon>
    </lineage>
</organism>
<dbReference type="EMBL" id="JACHYB010000002">
    <property type="protein sequence ID" value="MBB3187777.1"/>
    <property type="molecule type" value="Genomic_DNA"/>
</dbReference>
<keyword evidence="3" id="KW-1185">Reference proteome</keyword>
<gene>
    <name evidence="2" type="ORF">FHX64_001975</name>
</gene>
<evidence type="ECO:0000313" key="2">
    <source>
        <dbReference type="EMBL" id="MBB3187777.1"/>
    </source>
</evidence>
<dbReference type="Gene3D" id="2.170.120.30">
    <property type="match status" value="1"/>
</dbReference>
<evidence type="ECO:0000313" key="3">
    <source>
        <dbReference type="Proteomes" id="UP000544222"/>
    </source>
</evidence>
<proteinExistence type="predicted"/>
<protein>
    <recommendedName>
        <fullName evidence="4">YbbR-like protein</fullName>
    </recommendedName>
</protein>
<feature type="transmembrane region" description="Helical" evidence="1">
    <location>
        <begin position="26"/>
        <end position="43"/>
    </location>
</feature>
<keyword evidence="1" id="KW-1133">Transmembrane helix</keyword>
<sequence length="331" mass="37284">MSASHFKKQIIRLSKKAKTSFKTKEVLVFLLFYILSTLLWFLYKTSQLQEVHLDVPIVYQGIPSNVEIDGSLPSHLVAVFKDKGSSLFFYLLGEKLPPVTIDVSNRFVASNEKIAILTRYYEKEVSSHLRSSAGSLFLMPDTLVISYTKLYAKRLPVRFSGNIQLARQYILSDSLRMMPDEVAAFGPKKILDTMQAIYTKPISLLNVQDSTDVKCQLFIPPLVHVDPPMAVLHLCVEPFTEKILEIPIQGINMPQNLILRTFPATVKVVCLVGISHFNDLMAKDFKAIVDYNSLDTKTSRKATVILTGPASFISNCHIVPESVDYLLEPKQ</sequence>